<organism evidence="1 2">
    <name type="scientific">Holothuria leucospilota</name>
    <name type="common">Black long sea cucumber</name>
    <name type="synonym">Mertensiothuria leucospilota</name>
    <dbReference type="NCBI Taxonomy" id="206669"/>
    <lineage>
        <taxon>Eukaryota</taxon>
        <taxon>Metazoa</taxon>
        <taxon>Echinodermata</taxon>
        <taxon>Eleutherozoa</taxon>
        <taxon>Echinozoa</taxon>
        <taxon>Holothuroidea</taxon>
        <taxon>Aspidochirotacea</taxon>
        <taxon>Aspidochirotida</taxon>
        <taxon>Holothuriidae</taxon>
        <taxon>Holothuria</taxon>
    </lineage>
</organism>
<keyword evidence="2" id="KW-1185">Reference proteome</keyword>
<dbReference type="EMBL" id="JAIZAY010000017">
    <property type="protein sequence ID" value="KAJ8025682.1"/>
    <property type="molecule type" value="Genomic_DNA"/>
</dbReference>
<comment type="caution">
    <text evidence="1">The sequence shown here is derived from an EMBL/GenBank/DDBJ whole genome shotgun (WGS) entry which is preliminary data.</text>
</comment>
<dbReference type="Proteomes" id="UP001152320">
    <property type="component" value="Chromosome 17"/>
</dbReference>
<reference evidence="1" key="1">
    <citation type="submission" date="2021-10" db="EMBL/GenBank/DDBJ databases">
        <title>Tropical sea cucumber genome reveals ecological adaptation and Cuvierian tubules defense mechanism.</title>
        <authorList>
            <person name="Chen T."/>
        </authorList>
    </citation>
    <scope>NUCLEOTIDE SEQUENCE</scope>
    <source>
        <strain evidence="1">Nanhai2018</strain>
        <tissue evidence="1">Muscle</tissue>
    </source>
</reference>
<name>A0A9Q1BI02_HOLLE</name>
<evidence type="ECO:0000313" key="1">
    <source>
        <dbReference type="EMBL" id="KAJ8025682.1"/>
    </source>
</evidence>
<gene>
    <name evidence="1" type="ORF">HOLleu_33305</name>
</gene>
<proteinExistence type="predicted"/>
<protein>
    <submittedName>
        <fullName evidence="1">Uncharacterized protein</fullName>
    </submittedName>
</protein>
<accession>A0A9Q1BI02</accession>
<evidence type="ECO:0000313" key="2">
    <source>
        <dbReference type="Proteomes" id="UP001152320"/>
    </source>
</evidence>
<sequence length="85" mass="9368">MQNGSCTNPLTDITDLVPMGCSINRPWYQWAVASTGCGMGCSINRSLYQWDVEPMSCNLPVSVAYTCKTLIFIFTAIDLLKSPVK</sequence>
<dbReference type="AlphaFoldDB" id="A0A9Q1BI02"/>